<accession>A0ABR6XCQ7</accession>
<sequence length="152" mass="17345">MNFLSKIFGKKTKAEQPLVSTETPPVSVKRSPRAFELVYENEAVGMRLIETGETYWLPWCLFQNVEVALRKPFNEGQYVYDIMAEFHSMDIDWEVNGFQGFLEAMNANLDKFNLELATIAINQLSPERPTATIYVSPNYPVDIATRASSLEI</sequence>
<dbReference type="EMBL" id="JACOFT010000002">
    <property type="protein sequence ID" value="MBC3810699.1"/>
    <property type="molecule type" value="Genomic_DNA"/>
</dbReference>
<evidence type="ECO:0000313" key="2">
    <source>
        <dbReference type="Proteomes" id="UP000637632"/>
    </source>
</evidence>
<comment type="caution">
    <text evidence="1">The sequence shown here is derived from an EMBL/GenBank/DDBJ whole genome shotgun (WGS) entry which is preliminary data.</text>
</comment>
<protein>
    <submittedName>
        <fullName evidence="1">Uncharacterized protein</fullName>
    </submittedName>
</protein>
<organism evidence="1 2">
    <name type="scientific">Undibacterium aquatile</name>
    <dbReference type="NCBI Taxonomy" id="1537398"/>
    <lineage>
        <taxon>Bacteria</taxon>
        <taxon>Pseudomonadati</taxon>
        <taxon>Pseudomonadota</taxon>
        <taxon>Betaproteobacteria</taxon>
        <taxon>Burkholderiales</taxon>
        <taxon>Oxalobacteraceae</taxon>
        <taxon>Undibacterium</taxon>
    </lineage>
</organism>
<keyword evidence="2" id="KW-1185">Reference proteome</keyword>
<evidence type="ECO:0000313" key="1">
    <source>
        <dbReference type="EMBL" id="MBC3810699.1"/>
    </source>
</evidence>
<gene>
    <name evidence="1" type="ORF">H8K26_04530</name>
</gene>
<reference evidence="1 2" key="1">
    <citation type="submission" date="2020-08" db="EMBL/GenBank/DDBJ databases">
        <title>Novel species isolated from subtropical streams in China.</title>
        <authorList>
            <person name="Lu H."/>
        </authorList>
    </citation>
    <scope>NUCLEOTIDE SEQUENCE [LARGE SCALE GENOMIC DNA]</scope>
    <source>
        <strain evidence="1 2">CCTCC AB 2015119</strain>
    </source>
</reference>
<proteinExistence type="predicted"/>
<name>A0ABR6XCQ7_9BURK</name>
<dbReference type="RefSeq" id="WP_190477713.1">
    <property type="nucleotide sequence ID" value="NZ_JACOFT010000002.1"/>
</dbReference>
<dbReference type="Proteomes" id="UP000637632">
    <property type="component" value="Unassembled WGS sequence"/>
</dbReference>